<feature type="domain" description="DUF2062" evidence="2">
    <location>
        <begin position="20"/>
        <end position="170"/>
    </location>
</feature>
<dbReference type="KEGG" id="sphl:LPB140_08595"/>
<dbReference type="AlphaFoldDB" id="A0A1L3JF90"/>
<dbReference type="Pfam" id="PF09835">
    <property type="entry name" value="DUF2062"/>
    <property type="match status" value="1"/>
</dbReference>
<dbReference type="InterPro" id="IPR018639">
    <property type="entry name" value="DUF2062"/>
</dbReference>
<name>A0A1L3JF90_9SPHN</name>
<gene>
    <name evidence="3" type="ORF">LPB140_08595</name>
</gene>
<dbReference type="Proteomes" id="UP000242561">
    <property type="component" value="Chromosome"/>
</dbReference>
<keyword evidence="4" id="KW-1185">Reference proteome</keyword>
<sequence length="179" mass="20347">MKWIKRKLPSREILLQNPMLRPFAHRLMMSELWRFTRRSVPAGVALGFVTAIIVLVPGFQIFVAVLLCPVFRANIPVAVVATFLNTPLTTPPLIYASYILGLKLLGSDRMVSQNIGDGFAEMSLHDWWQWFLYEAGPPVLIGLFTIAVLCGAIGYLVSSWLWGRWIMSKRRRRSMKIDG</sequence>
<evidence type="ECO:0000313" key="4">
    <source>
        <dbReference type="Proteomes" id="UP000242561"/>
    </source>
</evidence>
<dbReference type="PANTHER" id="PTHR40547">
    <property type="entry name" value="SLL0298 PROTEIN"/>
    <property type="match status" value="1"/>
</dbReference>
<proteinExistence type="predicted"/>
<keyword evidence="1" id="KW-0812">Transmembrane</keyword>
<reference evidence="3 4" key="1">
    <citation type="submission" date="2016-11" db="EMBL/GenBank/DDBJ databases">
        <title>Sphingorhabdus sp. LPB0140, isolated from marine environment.</title>
        <authorList>
            <person name="Kim E."/>
            <person name="Yi H."/>
        </authorList>
    </citation>
    <scope>NUCLEOTIDE SEQUENCE [LARGE SCALE GENOMIC DNA]</scope>
    <source>
        <strain evidence="3 4">LPB0140</strain>
    </source>
</reference>
<organism evidence="3 4">
    <name type="scientific">Sphingorhabdus lutea</name>
    <dbReference type="NCBI Taxonomy" id="1913578"/>
    <lineage>
        <taxon>Bacteria</taxon>
        <taxon>Pseudomonadati</taxon>
        <taxon>Pseudomonadota</taxon>
        <taxon>Alphaproteobacteria</taxon>
        <taxon>Sphingomonadales</taxon>
        <taxon>Sphingomonadaceae</taxon>
        <taxon>Sphingorhabdus</taxon>
    </lineage>
</organism>
<evidence type="ECO:0000259" key="2">
    <source>
        <dbReference type="Pfam" id="PF09835"/>
    </source>
</evidence>
<keyword evidence="1" id="KW-0472">Membrane</keyword>
<dbReference type="STRING" id="1913578.LPB140_08595"/>
<dbReference type="EMBL" id="CP018154">
    <property type="protein sequence ID" value="APG63723.1"/>
    <property type="molecule type" value="Genomic_DNA"/>
</dbReference>
<evidence type="ECO:0000256" key="1">
    <source>
        <dbReference type="SAM" id="Phobius"/>
    </source>
</evidence>
<feature type="transmembrane region" description="Helical" evidence="1">
    <location>
        <begin position="139"/>
        <end position="163"/>
    </location>
</feature>
<keyword evidence="1" id="KW-1133">Transmembrane helix</keyword>
<protein>
    <recommendedName>
        <fullName evidence="2">DUF2062 domain-containing protein</fullName>
    </recommendedName>
</protein>
<feature type="transmembrane region" description="Helical" evidence="1">
    <location>
        <begin position="44"/>
        <end position="67"/>
    </location>
</feature>
<evidence type="ECO:0000313" key="3">
    <source>
        <dbReference type="EMBL" id="APG63723.1"/>
    </source>
</evidence>
<accession>A0A1L3JF90</accession>
<dbReference type="PANTHER" id="PTHR40547:SF1">
    <property type="entry name" value="SLL0298 PROTEIN"/>
    <property type="match status" value="1"/>
</dbReference>